<dbReference type="SMART" id="SM00382">
    <property type="entry name" value="AAA"/>
    <property type="match status" value="1"/>
</dbReference>
<dbReference type="CDD" id="cd01130">
    <property type="entry name" value="VirB11-like_ATPase"/>
    <property type="match status" value="1"/>
</dbReference>
<dbReference type="InterPro" id="IPR027417">
    <property type="entry name" value="P-loop_NTPase"/>
</dbReference>
<dbReference type="InterPro" id="IPR003593">
    <property type="entry name" value="AAA+_ATPase"/>
</dbReference>
<dbReference type="Gene3D" id="3.40.50.300">
    <property type="entry name" value="P-loop containing nucleotide triphosphate hydrolases"/>
    <property type="match status" value="1"/>
</dbReference>
<dbReference type="InterPro" id="IPR050921">
    <property type="entry name" value="T4SS_GSP_E_ATPase"/>
</dbReference>
<dbReference type="SUPFAM" id="SSF52540">
    <property type="entry name" value="P-loop containing nucleoside triphosphate hydrolases"/>
    <property type="match status" value="1"/>
</dbReference>
<dbReference type="Pfam" id="PF00437">
    <property type="entry name" value="T2SSE"/>
    <property type="match status" value="1"/>
</dbReference>
<keyword evidence="4" id="KW-1185">Reference proteome</keyword>
<comment type="caution">
    <text evidence="3">The sequence shown here is derived from an EMBL/GenBank/DDBJ whole genome shotgun (WGS) entry which is preliminary data.</text>
</comment>
<accession>A0A4R2SW21</accession>
<reference evidence="3 4" key="1">
    <citation type="submission" date="2019-03" db="EMBL/GenBank/DDBJ databases">
        <title>Genomic Encyclopedia of Type Strains, Phase IV (KMG-IV): sequencing the most valuable type-strain genomes for metagenomic binning, comparative biology and taxonomic classification.</title>
        <authorList>
            <person name="Goeker M."/>
        </authorList>
    </citation>
    <scope>NUCLEOTIDE SEQUENCE [LARGE SCALE GENOMIC DNA]</scope>
    <source>
        <strain evidence="3 4">DSM 28404</strain>
    </source>
</reference>
<evidence type="ECO:0000313" key="3">
    <source>
        <dbReference type="EMBL" id="TCP94657.1"/>
    </source>
</evidence>
<dbReference type="AlphaFoldDB" id="A0A4R2SW21"/>
<dbReference type="Proteomes" id="UP000295763">
    <property type="component" value="Unassembled WGS sequence"/>
</dbReference>
<organism evidence="3 4">
    <name type="scientific">Cricetibacter osteomyelitidis</name>
    <dbReference type="NCBI Taxonomy" id="1521931"/>
    <lineage>
        <taxon>Bacteria</taxon>
        <taxon>Pseudomonadati</taxon>
        <taxon>Pseudomonadota</taxon>
        <taxon>Gammaproteobacteria</taxon>
        <taxon>Pasteurellales</taxon>
        <taxon>Pasteurellaceae</taxon>
        <taxon>Cricetibacter</taxon>
    </lineage>
</organism>
<dbReference type="GO" id="GO:0016887">
    <property type="term" value="F:ATP hydrolysis activity"/>
    <property type="evidence" value="ECO:0007669"/>
    <property type="project" value="InterPro"/>
</dbReference>
<dbReference type="RefSeq" id="WP_131977275.1">
    <property type="nucleotide sequence ID" value="NZ_SLYB01000016.1"/>
</dbReference>
<proteinExistence type="inferred from homology"/>
<dbReference type="PANTHER" id="PTHR30486:SF15">
    <property type="entry name" value="TYPE II_IV SECRETION SYSTEM ATPASE"/>
    <property type="match status" value="1"/>
</dbReference>
<dbReference type="EMBL" id="SLYB01000016">
    <property type="protein sequence ID" value="TCP94657.1"/>
    <property type="molecule type" value="Genomic_DNA"/>
</dbReference>
<evidence type="ECO:0000259" key="2">
    <source>
        <dbReference type="SMART" id="SM00382"/>
    </source>
</evidence>
<comment type="similarity">
    <text evidence="1">Belongs to the GSP E family.</text>
</comment>
<dbReference type="OrthoDB" id="9810761at2"/>
<feature type="domain" description="AAA+ ATPase" evidence="2">
    <location>
        <begin position="197"/>
        <end position="351"/>
    </location>
</feature>
<gene>
    <name evidence="3" type="ORF">EDC44_11619</name>
</gene>
<dbReference type="Gene3D" id="3.30.450.380">
    <property type="match status" value="1"/>
</dbReference>
<dbReference type="PANTHER" id="PTHR30486">
    <property type="entry name" value="TWITCHING MOTILITY PROTEIN PILT"/>
    <property type="match status" value="1"/>
</dbReference>
<name>A0A4R2SW21_9PAST</name>
<evidence type="ECO:0000256" key="1">
    <source>
        <dbReference type="ARBA" id="ARBA00006611"/>
    </source>
</evidence>
<evidence type="ECO:0000313" key="4">
    <source>
        <dbReference type="Proteomes" id="UP000295763"/>
    </source>
</evidence>
<sequence length="427" mass="47352">MALTKAQQILFRNELLSNLDIEKIDETQGNRSKLVDELNQLVLRIAQTNNIHLTSVDAMWMAELIADEIAGYGPIRELMEDDTVNDILVNGPDSVWVERAGVLEKTDKTFINNEQLTDIAKRLVARVGRRIDDGSPLVDSRLPDGSRLNVVIQPIALDGTSISIRKFSKSKKTLQELVNFGSMTLEMANFLIIAARSRVNIIVSGGTGSGKTTLLNALSNYISPKERVITLEDTAELRLEQPHVVRLETRLAGVEKTGEVSMQDLVINALRMRPERIIVGECRGAEAFQMLQAMNTGHDGSMSTLHANSPRDATARLESMVMMSNASLPLEAIRRNIASAVNIIIQASRLNDGSRKIVNITELMGIENGQIVMQDIFSYQPTKERDKNGKIVGEFVSHGLLTRSAVYQNAQVFNLSKELQSVFEENK</sequence>
<protein>
    <submittedName>
        <fullName evidence="3">Pilus assembly protein CpaF</fullName>
    </submittedName>
</protein>
<dbReference type="InterPro" id="IPR001482">
    <property type="entry name" value="T2SS/T4SS_dom"/>
</dbReference>